<dbReference type="GO" id="GO:0005576">
    <property type="term" value="C:extracellular region"/>
    <property type="evidence" value="ECO:0007669"/>
    <property type="project" value="UniProtKB-SubCell"/>
</dbReference>
<keyword evidence="4" id="KW-0165">Cleavage on pair of basic residues</keyword>
<gene>
    <name evidence="9" type="ORF">N330_14454</name>
</gene>
<keyword evidence="6" id="KW-1015">Disulfide bond</keyword>
<dbReference type="PANTHER" id="PTHR12167">
    <property type="entry name" value="C-TYPE NATRIURETIC PEPTIDE"/>
    <property type="match status" value="1"/>
</dbReference>
<evidence type="ECO:0000256" key="6">
    <source>
        <dbReference type="ARBA" id="ARBA00023157"/>
    </source>
</evidence>
<feature type="chain" id="PRO_5001878291" evidence="8">
    <location>
        <begin position="23"/>
        <end position="130"/>
    </location>
</feature>
<keyword evidence="3" id="KW-0964">Secreted</keyword>
<dbReference type="GO" id="GO:0006182">
    <property type="term" value="P:cGMP biosynthetic process"/>
    <property type="evidence" value="ECO:0007669"/>
    <property type="project" value="TreeGrafter"/>
</dbReference>
<dbReference type="InterPro" id="IPR002408">
    <property type="entry name" value="Natriuretic_peptide_brain"/>
</dbReference>
<feature type="non-terminal residue" evidence="9">
    <location>
        <position position="1"/>
    </location>
</feature>
<dbReference type="PANTHER" id="PTHR12167:SF5">
    <property type="entry name" value="C-TYPE NATRIURETIC PEPTIDE 3-LIKE PRECURSOR"/>
    <property type="match status" value="1"/>
</dbReference>
<comment type="subcellular location">
    <subcellularLocation>
        <location evidence="1 7">Secreted</location>
    </subcellularLocation>
</comment>
<evidence type="ECO:0000256" key="8">
    <source>
        <dbReference type="SAM" id="SignalP"/>
    </source>
</evidence>
<feature type="non-terminal residue" evidence="9">
    <location>
        <position position="130"/>
    </location>
</feature>
<keyword evidence="8" id="KW-0732">Signal</keyword>
<dbReference type="PRINTS" id="PR00712">
    <property type="entry name" value="BNATPEPTIDE"/>
</dbReference>
<dbReference type="PROSITE" id="PS00263">
    <property type="entry name" value="NATRIURETIC_PEPTIDE"/>
    <property type="match status" value="1"/>
</dbReference>
<dbReference type="InterPro" id="IPR030480">
    <property type="entry name" value="Natr_peptide_CS"/>
</dbReference>
<name>A0A091Q4H2_LEPDC</name>
<dbReference type="InterPro" id="IPR000663">
    <property type="entry name" value="Natr_peptide"/>
</dbReference>
<dbReference type="PRINTS" id="PR00710">
    <property type="entry name" value="NATPEPTIDES"/>
</dbReference>
<dbReference type="GO" id="GO:0005179">
    <property type="term" value="F:hormone activity"/>
    <property type="evidence" value="ECO:0007669"/>
    <property type="project" value="InterPro"/>
</dbReference>
<reference evidence="9 10" key="1">
    <citation type="submission" date="2014-04" db="EMBL/GenBank/DDBJ databases">
        <title>Genome evolution of avian class.</title>
        <authorList>
            <person name="Zhang G."/>
            <person name="Li C."/>
        </authorList>
    </citation>
    <scope>NUCLEOTIDE SEQUENCE [LARGE SCALE GENOMIC DNA]</scope>
    <source>
        <strain evidence="9">BGI_N330</strain>
    </source>
</reference>
<organism evidence="9 10">
    <name type="scientific">Leptosomus discolor</name>
    <name type="common">Madagascar cuckoo roller</name>
    <name type="synonym">Cuculus discolor</name>
    <dbReference type="NCBI Taxonomy" id="188344"/>
    <lineage>
        <taxon>Eukaryota</taxon>
        <taxon>Metazoa</taxon>
        <taxon>Chordata</taxon>
        <taxon>Craniata</taxon>
        <taxon>Vertebrata</taxon>
        <taxon>Euteleostomi</taxon>
        <taxon>Archelosauria</taxon>
        <taxon>Archosauria</taxon>
        <taxon>Dinosauria</taxon>
        <taxon>Saurischia</taxon>
        <taxon>Theropoda</taxon>
        <taxon>Coelurosauria</taxon>
        <taxon>Aves</taxon>
        <taxon>Neognathae</taxon>
        <taxon>Neoaves</taxon>
        <taxon>Telluraves</taxon>
        <taxon>Coraciimorphae</taxon>
        <taxon>Coraciiformes</taxon>
        <taxon>Leptosomidae</taxon>
        <taxon>Leptosomus</taxon>
    </lineage>
</organism>
<dbReference type="EMBL" id="KK686501">
    <property type="protein sequence ID" value="KFQ14805.1"/>
    <property type="molecule type" value="Genomic_DNA"/>
</dbReference>
<accession>A0A091Q4H2</accession>
<keyword evidence="10" id="KW-1185">Reference proteome</keyword>
<dbReference type="PhylomeDB" id="A0A091Q4H2"/>
<feature type="signal peptide" evidence="8">
    <location>
        <begin position="1"/>
        <end position="22"/>
    </location>
</feature>
<evidence type="ECO:0000256" key="4">
    <source>
        <dbReference type="ARBA" id="ARBA00022685"/>
    </source>
</evidence>
<protein>
    <submittedName>
        <fullName evidence="9">C-type natriuretic peptide 1</fullName>
    </submittedName>
</protein>
<dbReference type="Proteomes" id="UP000053001">
    <property type="component" value="Unassembled WGS sequence"/>
</dbReference>
<dbReference type="SMART" id="SM00183">
    <property type="entry name" value="NAT_PEP"/>
    <property type="match status" value="1"/>
</dbReference>
<dbReference type="GO" id="GO:0007168">
    <property type="term" value="P:receptor guanylyl cyclase signaling pathway"/>
    <property type="evidence" value="ECO:0007669"/>
    <property type="project" value="TreeGrafter"/>
</dbReference>
<keyword evidence="5 7" id="KW-0838">Vasoactive</keyword>
<evidence type="ECO:0000256" key="1">
    <source>
        <dbReference type="ARBA" id="ARBA00004613"/>
    </source>
</evidence>
<evidence type="ECO:0000256" key="5">
    <source>
        <dbReference type="ARBA" id="ARBA00022858"/>
    </source>
</evidence>
<evidence type="ECO:0000313" key="10">
    <source>
        <dbReference type="Proteomes" id="UP000053001"/>
    </source>
</evidence>
<dbReference type="Pfam" id="PF00212">
    <property type="entry name" value="ANP"/>
    <property type="match status" value="1"/>
</dbReference>
<dbReference type="GO" id="GO:0097746">
    <property type="term" value="P:blood vessel diameter maintenance"/>
    <property type="evidence" value="ECO:0007669"/>
    <property type="project" value="UniProtKB-KW"/>
</dbReference>
<sequence length="130" mass="14618">LKLLFCPGFLLLLIVSQNQARARPISSLQGLSKLLDEDLEHPLVSEERDHEQDDMFQTGAFDQQDAEFQWTQTTRNQPESISMGDSAVQRFFSNLLSLPRRYQGRSKKGLSRGCFGVKLDRIGSLSGLGC</sequence>
<evidence type="ECO:0000256" key="3">
    <source>
        <dbReference type="ARBA" id="ARBA00022525"/>
    </source>
</evidence>
<dbReference type="AlphaFoldDB" id="A0A091Q4H2"/>
<evidence type="ECO:0000313" key="9">
    <source>
        <dbReference type="EMBL" id="KFQ14805.1"/>
    </source>
</evidence>
<evidence type="ECO:0000256" key="7">
    <source>
        <dbReference type="RuleBase" id="RU003686"/>
    </source>
</evidence>
<proteinExistence type="inferred from homology"/>
<evidence type="ECO:0000256" key="2">
    <source>
        <dbReference type="ARBA" id="ARBA00009041"/>
    </source>
</evidence>
<comment type="similarity">
    <text evidence="2 7">Belongs to the natriuretic peptide family.</text>
</comment>